<protein>
    <recommendedName>
        <fullName evidence="6">IST1-like protein</fullName>
    </recommendedName>
</protein>
<dbReference type="InterPro" id="IPR042277">
    <property type="entry name" value="IST1-like"/>
</dbReference>
<dbReference type="InterPro" id="IPR005061">
    <property type="entry name" value="Ist1"/>
</dbReference>
<reference evidence="4 5" key="1">
    <citation type="journal article" date="2021" name="Plant Biotechnol. J.">
        <title>Multi-omics assisted identification of the key and species-specific regulatory components of drought-tolerant mechanisms in Gossypium stocksii.</title>
        <authorList>
            <person name="Yu D."/>
            <person name="Ke L."/>
            <person name="Zhang D."/>
            <person name="Wu Y."/>
            <person name="Sun Y."/>
            <person name="Mei J."/>
            <person name="Sun J."/>
            <person name="Sun Y."/>
        </authorList>
    </citation>
    <scope>NUCLEOTIDE SEQUENCE [LARGE SCALE GENOMIC DNA]</scope>
    <source>
        <strain evidence="5">cv. E1</strain>
        <tissue evidence="4">Leaf</tissue>
    </source>
</reference>
<organism evidence="4 5">
    <name type="scientific">Gossypium stocksii</name>
    <dbReference type="NCBI Taxonomy" id="47602"/>
    <lineage>
        <taxon>Eukaryota</taxon>
        <taxon>Viridiplantae</taxon>
        <taxon>Streptophyta</taxon>
        <taxon>Embryophyta</taxon>
        <taxon>Tracheophyta</taxon>
        <taxon>Spermatophyta</taxon>
        <taxon>Magnoliopsida</taxon>
        <taxon>eudicotyledons</taxon>
        <taxon>Gunneridae</taxon>
        <taxon>Pentapetalae</taxon>
        <taxon>rosids</taxon>
        <taxon>malvids</taxon>
        <taxon>Malvales</taxon>
        <taxon>Malvaceae</taxon>
        <taxon>Malvoideae</taxon>
        <taxon>Gossypium</taxon>
    </lineage>
</organism>
<dbReference type="EMBL" id="JAIQCV010000010">
    <property type="protein sequence ID" value="KAH1057174.1"/>
    <property type="molecule type" value="Genomic_DNA"/>
</dbReference>
<feature type="signal peptide" evidence="3">
    <location>
        <begin position="1"/>
        <end position="18"/>
    </location>
</feature>
<feature type="region of interest" description="Disordered" evidence="2">
    <location>
        <begin position="799"/>
        <end position="848"/>
    </location>
</feature>
<dbReference type="FunFam" id="1.20.1260.60:FF:000003">
    <property type="entry name" value="IST1-like protein isoform A"/>
    <property type="match status" value="1"/>
</dbReference>
<proteinExistence type="inferred from homology"/>
<evidence type="ECO:0008006" key="6">
    <source>
        <dbReference type="Google" id="ProtNLM"/>
    </source>
</evidence>
<evidence type="ECO:0000256" key="3">
    <source>
        <dbReference type="SAM" id="SignalP"/>
    </source>
</evidence>
<feature type="compositionally biased region" description="Polar residues" evidence="2">
    <location>
        <begin position="1108"/>
        <end position="1117"/>
    </location>
</feature>
<feature type="region of interest" description="Disordered" evidence="2">
    <location>
        <begin position="906"/>
        <end position="930"/>
    </location>
</feature>
<sequence length="1350" mass="150019">MFANIVLVLFSMNCFEDAVFYFIPSALTLDEQCTWIKESLTNFPQPPSRTNHNVIYGPMSNLFVAAKEGKVFVEEERSDNGLDFEPSASVSNEGSHRWKFYKEDIARSRGLKIALKLAIPRIKLMRNKREAQFKQFKRELAQLLESGQDQTARIRVEHVVREEKTMVAYDLLEIYCELIVARMPSIESQKNCPFDLKEAISSVIFASARCEEIPELKDVTKHLTTKYGKDFTTSALELHPDSGVGRMLVDKLSVKAPDGPTKLKILTAIAGEHNIKWDPESFGAKESKVYDNLMNGPSTLPEATKISAGPHNTQASTSYYVQRPPCVQDPKHIAKSDVPSSFYEHKSRLSPHPKNFDYSNTSANNSISSGAYHPRSKPQQTENQGMEFRNSSYRNESASPREHGNMEFKDATAAAQVAAEYAERASMAARGTAELSSHGNIAPQYSMESNISGHGMRDEEPKKYIGSASHYECLARQPVDTSFHERNSTKYEQTDSNEQHNRTGETENGFTNFVKNDGKSTHCSSKSTADSFNEKPSVNNQIPDACSQINSAVGREMERFTEVTMKRNSGNEMQFVNELHGIKNPQTVDDHDVRDCEQSSYSSLSRSNTFINDCDVASNLDWQKSENDNRNSGDKMQFVNELHDRKNYDVTDYQEERIGKQSSFSSSSSSSTFNDDVYVVSNFNHQKLGNFSVENSVLLNDKGSLQRNTIETTCTYDNASAVFDDYGSYKDEGTFDFEEEHKVHEDNMNHSYPFQRSPAHPCPCINSLGFKQKVESQKEPYSQSHIFSEERSTPVFFERSTSSAVPSHGNDLPLTFDKYGPSSESEDEVDKSDRNNKPSIWSQKRNMDSYQAENSVFNQRLAGGMEDTELSNDSSPEESKELNFGKLIGGLRNKGYRHPPYLKIPQGSALSSGEAENNTSARIKQTSPPLAVEDSISTRFYNQEWCSRKGSDEVSQKLNKRISVTRVDSSDDDFEEERPKQTFSSTRDLYNILPSSEENKRSTSRVPMPYFDSGNSDSNEDLSKTGSKVHSSIGFSHKTTASPNSGKGSTLKATVSSESTLVSNPIPYFGPGNSDSDEDLPKTSSKARSSTIFSHRTTASPNARRGSTLKTTVSSESKLVFDPMPHFGPGNSDFDEDLPKTSSKARSSMIFSHRTTASPNARRGSTLKTIVSSESKVVSDPMPYLGPGNSGSDEDLPETSSKAHSSTGFSHKTKDSPSNSRRGSTPKTTVSFEPAVVSDYGEEKNSSSRSCSADEALLELQSHKRNSDNRESFQNSQLAPETKMNSSGGSSKSSENEQPSTSVPMIVSSGSAESSKAQNSTEGRPSYVHPKLPDYDTLAAHLNSLRQNHQ</sequence>
<feature type="compositionally biased region" description="Polar residues" evidence="2">
    <location>
        <begin position="1296"/>
        <end position="1323"/>
    </location>
</feature>
<comment type="caution">
    <text evidence="4">The sequence shown here is derived from an EMBL/GenBank/DDBJ whole genome shotgun (WGS) entry which is preliminary data.</text>
</comment>
<gene>
    <name evidence="4" type="ORF">J1N35_035239</name>
</gene>
<comment type="similarity">
    <text evidence="1">Belongs to the IST1 family.</text>
</comment>
<feature type="compositionally biased region" description="Basic and acidic residues" evidence="2">
    <location>
        <begin position="1261"/>
        <end position="1271"/>
    </location>
</feature>
<feature type="compositionally biased region" description="Polar residues" evidence="2">
    <location>
        <begin position="1024"/>
        <end position="1063"/>
    </location>
</feature>
<feature type="region of interest" description="Disordered" evidence="2">
    <location>
        <begin position="966"/>
        <end position="1335"/>
    </location>
</feature>
<feature type="chain" id="PRO_5039710443" description="IST1-like protein" evidence="3">
    <location>
        <begin position="19"/>
        <end position="1350"/>
    </location>
</feature>
<feature type="compositionally biased region" description="Basic and acidic residues" evidence="2">
    <location>
        <begin position="482"/>
        <end position="505"/>
    </location>
</feature>
<feature type="compositionally biased region" description="Polar residues" evidence="2">
    <location>
        <begin position="837"/>
        <end position="848"/>
    </location>
</feature>
<feature type="compositionally biased region" description="Polar residues" evidence="2">
    <location>
        <begin position="1140"/>
        <end position="1159"/>
    </location>
</feature>
<keyword evidence="3" id="KW-0732">Signal</keyword>
<dbReference type="Pfam" id="PF03398">
    <property type="entry name" value="Ist1"/>
    <property type="match status" value="1"/>
</dbReference>
<feature type="region of interest" description="Disordered" evidence="2">
    <location>
        <begin position="479"/>
        <end position="542"/>
    </location>
</feature>
<dbReference type="Proteomes" id="UP000828251">
    <property type="component" value="Unassembled WGS sequence"/>
</dbReference>
<dbReference type="Gene3D" id="1.20.1260.60">
    <property type="entry name" value="Vacuolar protein sorting-associated protein Ist1"/>
    <property type="match status" value="1"/>
</dbReference>
<feature type="compositionally biased region" description="Polar residues" evidence="2">
    <location>
        <begin position="981"/>
        <end position="996"/>
    </location>
</feature>
<feature type="region of interest" description="Disordered" evidence="2">
    <location>
        <begin position="342"/>
        <end position="405"/>
    </location>
</feature>
<feature type="compositionally biased region" description="Polar residues" evidence="2">
    <location>
        <begin position="1166"/>
        <end position="1176"/>
    </location>
</feature>
<name>A0A9D3ZQS4_9ROSI</name>
<feature type="compositionally biased region" description="Polar residues" evidence="2">
    <location>
        <begin position="1082"/>
        <end position="1101"/>
    </location>
</feature>
<evidence type="ECO:0000256" key="1">
    <source>
        <dbReference type="ARBA" id="ARBA00005536"/>
    </source>
</evidence>
<feature type="compositionally biased region" description="Polar residues" evidence="2">
    <location>
        <begin position="1272"/>
        <end position="1285"/>
    </location>
</feature>
<keyword evidence="5" id="KW-1185">Reference proteome</keyword>
<dbReference type="OrthoDB" id="29853at2759"/>
<dbReference type="GO" id="GO:0015031">
    <property type="term" value="P:protein transport"/>
    <property type="evidence" value="ECO:0007669"/>
    <property type="project" value="InterPro"/>
</dbReference>
<dbReference type="PANTHER" id="PTHR12161:SF58">
    <property type="entry name" value="REGULATOR OF VPS4 ACTIVITY IN THE MVB PATHWAY PROTEIN"/>
    <property type="match status" value="1"/>
</dbReference>
<feature type="compositionally biased region" description="Polar residues" evidence="2">
    <location>
        <begin position="1198"/>
        <end position="1231"/>
    </location>
</feature>
<feature type="compositionally biased region" description="Polar residues" evidence="2">
    <location>
        <begin position="357"/>
        <end position="369"/>
    </location>
</feature>
<evidence type="ECO:0000313" key="5">
    <source>
        <dbReference type="Proteomes" id="UP000828251"/>
    </source>
</evidence>
<accession>A0A9D3ZQS4</accession>
<feature type="compositionally biased region" description="Polar residues" evidence="2">
    <location>
        <begin position="377"/>
        <end position="398"/>
    </location>
</feature>
<evidence type="ECO:0000256" key="2">
    <source>
        <dbReference type="SAM" id="MobiDB-lite"/>
    </source>
</evidence>
<evidence type="ECO:0000313" key="4">
    <source>
        <dbReference type="EMBL" id="KAH1057174.1"/>
    </source>
</evidence>
<feature type="compositionally biased region" description="Polar residues" evidence="2">
    <location>
        <begin position="908"/>
        <end position="928"/>
    </location>
</feature>
<dbReference type="PANTHER" id="PTHR12161">
    <property type="entry name" value="IST1 FAMILY MEMBER"/>
    <property type="match status" value="1"/>
</dbReference>
<feature type="compositionally biased region" description="Polar residues" evidence="2">
    <location>
        <begin position="521"/>
        <end position="542"/>
    </location>
</feature>